<dbReference type="EMBL" id="CP000909">
    <property type="protein sequence ID" value="ABY34464.1"/>
    <property type="molecule type" value="Genomic_DNA"/>
</dbReference>
<dbReference type="CDD" id="cd02440">
    <property type="entry name" value="AdoMet_MTases"/>
    <property type="match status" value="1"/>
</dbReference>
<feature type="binding site" evidence="4">
    <location>
        <position position="298"/>
    </location>
    <ligand>
        <name>S-adenosyl-L-methionine</name>
        <dbReference type="ChEBI" id="CHEBI:59789"/>
    </ligand>
</feature>
<dbReference type="AlphaFoldDB" id="A9WK13"/>
<accession>A9WK13</accession>
<dbReference type="InterPro" id="IPR029063">
    <property type="entry name" value="SAM-dependent_MTases_sf"/>
</dbReference>
<keyword evidence="1 4" id="KW-0489">Methyltransferase</keyword>
<keyword evidence="2 4" id="KW-0808">Transferase</keyword>
<evidence type="ECO:0000256" key="2">
    <source>
        <dbReference type="ARBA" id="ARBA00022679"/>
    </source>
</evidence>
<feature type="active site" description="Nucleophile" evidence="4">
    <location>
        <position position="370"/>
    </location>
</feature>
<dbReference type="Gene3D" id="2.40.50.1070">
    <property type="match status" value="1"/>
</dbReference>
<evidence type="ECO:0000313" key="6">
    <source>
        <dbReference type="EMBL" id="ABY34464.1"/>
    </source>
</evidence>
<evidence type="ECO:0000256" key="1">
    <source>
        <dbReference type="ARBA" id="ARBA00022603"/>
    </source>
</evidence>
<dbReference type="Gene3D" id="3.40.50.150">
    <property type="entry name" value="Vaccinia Virus protein VP39"/>
    <property type="match status" value="1"/>
</dbReference>
<keyword evidence="7" id="KW-1185">Reference proteome</keyword>
<reference evidence="7" key="1">
    <citation type="journal article" date="2011" name="BMC Genomics">
        <title>Complete genome sequence of the filamentous anoxygenic phototrophic bacterium Chloroflexus aurantiacus.</title>
        <authorList>
            <person name="Tang K.H."/>
            <person name="Barry K."/>
            <person name="Chertkov O."/>
            <person name="Dalin E."/>
            <person name="Han C.S."/>
            <person name="Hauser L.J."/>
            <person name="Honchak B.M."/>
            <person name="Karbach L.E."/>
            <person name="Land M.L."/>
            <person name="Lapidus A."/>
            <person name="Larimer F.W."/>
            <person name="Mikhailova N."/>
            <person name="Pitluck S."/>
            <person name="Pierson B.K."/>
            <person name="Blankenship R.E."/>
        </authorList>
    </citation>
    <scope>NUCLEOTIDE SEQUENCE [LARGE SCALE GENOMIC DNA]</scope>
    <source>
        <strain evidence="7">ATCC 29366 / DSM 635 / J-10-fl</strain>
    </source>
</reference>
<feature type="domain" description="TRAM" evidence="5">
    <location>
        <begin position="1"/>
        <end position="56"/>
    </location>
</feature>
<dbReference type="SUPFAM" id="SSF53335">
    <property type="entry name" value="S-adenosyl-L-methionine-dependent methyltransferases"/>
    <property type="match status" value="1"/>
</dbReference>
<sequence>MHDTIELEIEGIAQGGDGVGRHGDLVVFVTGALPGERVRATITERHTRFLRATVCDILRAAPERVEPQIKPGDHAPWQHIAYPAQVRYKGIIVADQLRKFLPDITIPIQPVIAAPHPWGYRNSARLHVDGATLGYHAAGTKTVVDLADDPLLLPALRDTLRSLRRLAFAGLIKEVTLRASATYGYAAARLSPTPDAERHALWRLATAWKASTPVLAGVTLEDEPFVGTPFVYDELAGVIFRLSLGSFFQVNHAQAERMVAVVRDALAPHGGRLLDAYSGVGSFALPLARCYDEVIAVEAYQPAVEDGRQSAIDNQITNVQFINGAAEHTVAHLSGPFHAVILDPPRRGCHPALIEAIIAHAPPQIVYISCHPGLIGRDLAPLLAAGYQITFVQPVDLFPQTPHIETIIHLRSVVGE</sequence>
<dbReference type="EnsemblBacteria" id="ABY34464">
    <property type="protein sequence ID" value="ABY34464"/>
    <property type="gene ID" value="Caur_1235"/>
</dbReference>
<dbReference type="PROSITE" id="PS51687">
    <property type="entry name" value="SAM_MT_RNA_M5U"/>
    <property type="match status" value="1"/>
</dbReference>
<dbReference type="HOGENOM" id="CLU_014689_8_1_0"/>
<dbReference type="KEGG" id="cau:Caur_1235"/>
<protein>
    <submittedName>
        <fullName evidence="6">RNA methyltransferase, TrmA family</fullName>
    </submittedName>
</protein>
<dbReference type="Pfam" id="PF01938">
    <property type="entry name" value="TRAM"/>
    <property type="match status" value="1"/>
</dbReference>
<dbReference type="Gene3D" id="2.40.50.140">
    <property type="entry name" value="Nucleic acid-binding proteins"/>
    <property type="match status" value="1"/>
</dbReference>
<dbReference type="InParanoid" id="A9WK13"/>
<dbReference type="GO" id="GO:0070475">
    <property type="term" value="P:rRNA base methylation"/>
    <property type="evidence" value="ECO:0000318"/>
    <property type="project" value="GO_Central"/>
</dbReference>
<proteinExistence type="inferred from homology"/>
<dbReference type="InterPro" id="IPR030391">
    <property type="entry name" value="MeTrfase_TrmA_CS"/>
</dbReference>
<organism evidence="6 7">
    <name type="scientific">Chloroflexus aurantiacus (strain ATCC 29366 / DSM 635 / J-10-fl)</name>
    <dbReference type="NCBI Taxonomy" id="324602"/>
    <lineage>
        <taxon>Bacteria</taxon>
        <taxon>Bacillati</taxon>
        <taxon>Chloroflexota</taxon>
        <taxon>Chloroflexia</taxon>
        <taxon>Chloroflexales</taxon>
        <taxon>Chloroflexineae</taxon>
        <taxon>Chloroflexaceae</taxon>
        <taxon>Chloroflexus</taxon>
    </lineage>
</organism>
<dbReference type="RefSeq" id="WP_012257120.1">
    <property type="nucleotide sequence ID" value="NC_010175.1"/>
</dbReference>
<dbReference type="InterPro" id="IPR012340">
    <property type="entry name" value="NA-bd_OB-fold"/>
</dbReference>
<dbReference type="eggNOG" id="COG2265">
    <property type="taxonomic scope" value="Bacteria"/>
</dbReference>
<feature type="binding site" evidence="4">
    <location>
        <position position="343"/>
    </location>
    <ligand>
        <name>S-adenosyl-L-methionine</name>
        <dbReference type="ChEBI" id="CHEBI:59789"/>
    </ligand>
</feature>
<dbReference type="InterPro" id="IPR010280">
    <property type="entry name" value="U5_MeTrfase_fam"/>
</dbReference>
<name>A9WK13_CHLAA</name>
<evidence type="ECO:0000256" key="3">
    <source>
        <dbReference type="ARBA" id="ARBA00022691"/>
    </source>
</evidence>
<dbReference type="STRING" id="324602.Caur_1235"/>
<comment type="similarity">
    <text evidence="4">Belongs to the class I-like SAM-binding methyltransferase superfamily. RNA M5U methyltransferase family.</text>
</comment>
<dbReference type="GO" id="GO:0070041">
    <property type="term" value="F:rRNA (uridine-C5-)-methyltransferase activity"/>
    <property type="evidence" value="ECO:0000318"/>
    <property type="project" value="GO_Central"/>
</dbReference>
<evidence type="ECO:0000256" key="4">
    <source>
        <dbReference type="PROSITE-ProRule" id="PRU01024"/>
    </source>
</evidence>
<gene>
    <name evidence="6" type="ordered locus">Caur_1235</name>
</gene>
<evidence type="ECO:0000313" key="7">
    <source>
        <dbReference type="Proteomes" id="UP000002008"/>
    </source>
</evidence>
<dbReference type="FunCoup" id="A9WK13">
    <property type="interactions" value="593"/>
</dbReference>
<feature type="binding site" evidence="4">
    <location>
        <position position="249"/>
    </location>
    <ligand>
        <name>S-adenosyl-L-methionine</name>
        <dbReference type="ChEBI" id="CHEBI:59789"/>
    </ligand>
</feature>
<dbReference type="PROSITE" id="PS01231">
    <property type="entry name" value="TRMA_2"/>
    <property type="match status" value="1"/>
</dbReference>
<dbReference type="InterPro" id="IPR002792">
    <property type="entry name" value="TRAM_dom"/>
</dbReference>
<keyword evidence="3 4" id="KW-0949">S-adenosyl-L-methionine</keyword>
<dbReference type="PANTHER" id="PTHR11061:SF30">
    <property type="entry name" value="TRNA (URACIL(54)-C(5))-METHYLTRANSFERASE"/>
    <property type="match status" value="1"/>
</dbReference>
<dbReference type="PATRIC" id="fig|324602.8.peg.1419"/>
<dbReference type="SUPFAM" id="SSF50249">
    <property type="entry name" value="Nucleic acid-binding proteins"/>
    <property type="match status" value="1"/>
</dbReference>
<dbReference type="Pfam" id="PF05958">
    <property type="entry name" value="tRNA_U5-meth_tr"/>
    <property type="match status" value="1"/>
</dbReference>
<feature type="binding site" evidence="4">
    <location>
        <position position="277"/>
    </location>
    <ligand>
        <name>S-adenosyl-L-methionine</name>
        <dbReference type="ChEBI" id="CHEBI:59789"/>
    </ligand>
</feature>
<dbReference type="PANTHER" id="PTHR11061">
    <property type="entry name" value="RNA M5U METHYLTRANSFERASE"/>
    <property type="match status" value="1"/>
</dbReference>
<evidence type="ECO:0000259" key="5">
    <source>
        <dbReference type="PROSITE" id="PS50926"/>
    </source>
</evidence>
<dbReference type="PROSITE" id="PS50926">
    <property type="entry name" value="TRAM"/>
    <property type="match status" value="1"/>
</dbReference>
<dbReference type="Proteomes" id="UP000002008">
    <property type="component" value="Chromosome"/>
</dbReference>